<gene>
    <name evidence="2" type="ORF">NWFMUON74_64150</name>
</gene>
<feature type="compositionally biased region" description="Low complexity" evidence="1">
    <location>
        <begin position="60"/>
        <end position="75"/>
    </location>
</feature>
<feature type="compositionally biased region" description="Polar residues" evidence="1">
    <location>
        <begin position="35"/>
        <end position="59"/>
    </location>
</feature>
<proteinExistence type="predicted"/>
<dbReference type="EMBL" id="AP023396">
    <property type="protein sequence ID" value="BCK58643.1"/>
    <property type="molecule type" value="Genomic_DNA"/>
</dbReference>
<feature type="compositionally biased region" description="Polar residues" evidence="1">
    <location>
        <begin position="76"/>
        <end position="86"/>
    </location>
</feature>
<protein>
    <submittedName>
        <fullName evidence="2">Uncharacterized protein</fullName>
    </submittedName>
</protein>
<name>A0A7G1KWU0_9NOCA</name>
<accession>A0A7G1KWU0</accession>
<dbReference type="AlphaFoldDB" id="A0A7G1KWU0"/>
<organism evidence="2 3">
    <name type="scientific">Nocardia wallacei</name>
    <dbReference type="NCBI Taxonomy" id="480035"/>
    <lineage>
        <taxon>Bacteria</taxon>
        <taxon>Bacillati</taxon>
        <taxon>Actinomycetota</taxon>
        <taxon>Actinomycetes</taxon>
        <taxon>Mycobacteriales</taxon>
        <taxon>Nocardiaceae</taxon>
        <taxon>Nocardia</taxon>
    </lineage>
</organism>
<dbReference type="KEGG" id="nwl:NWFMUON74_64150"/>
<feature type="region of interest" description="Disordered" evidence="1">
    <location>
        <begin position="35"/>
        <end position="86"/>
    </location>
</feature>
<evidence type="ECO:0000313" key="2">
    <source>
        <dbReference type="EMBL" id="BCK58643.1"/>
    </source>
</evidence>
<reference evidence="2 3" key="1">
    <citation type="submission" date="2020-08" db="EMBL/GenBank/DDBJ databases">
        <title>Genome Sequencing of Nocardia wallacei strain FMUON74 and assembly.</title>
        <authorList>
            <person name="Toyokawa M."/>
            <person name="Uesaka K."/>
        </authorList>
    </citation>
    <scope>NUCLEOTIDE SEQUENCE [LARGE SCALE GENOMIC DNA]</scope>
    <source>
        <strain evidence="2 3">FMUON74</strain>
    </source>
</reference>
<evidence type="ECO:0000313" key="3">
    <source>
        <dbReference type="Proteomes" id="UP000516173"/>
    </source>
</evidence>
<dbReference type="Proteomes" id="UP000516173">
    <property type="component" value="Chromosome"/>
</dbReference>
<sequence length="176" mass="18059">MFQTGRPIGTAVATPSPTTAWVALTVNSVGPYRLISSTPDRPSRRNASTASPVNASPPTSSARSEVSESGSAVVANTVSSDGTNDASVIRSAGITSDRYAVSRCPSGTAITVRAPVSNGASGSQTEASKVAGVLYSAMSSAVMPNSVMSQRIWWYSAACEMPTPFGRPVDPEVNST</sequence>
<evidence type="ECO:0000256" key="1">
    <source>
        <dbReference type="SAM" id="MobiDB-lite"/>
    </source>
</evidence>
<keyword evidence="3" id="KW-1185">Reference proteome</keyword>